<sequence>MKKLIMLSVVAAALTGCQTIQQQPAQQVASPVVHECYYFGNSANTVPAPAWICNAEANRDEYMRSAVGFSGNTAGGIAHQKNLAIQQGQKELADQVKTEIITSVKNKTGTLGVDGAVGGTQATSADLDSVSNVVLEGVETIRSLRGPDGYFYVLLGLPRQVFKQNVEKIVDKYQEQQPNTQNNVSSVEQNQKLADDIATALNM</sequence>
<proteinExistence type="predicted"/>
<reference key="1">
    <citation type="submission" date="2016-07" db="EMBL/GenBank/DDBJ databases">
        <title>Nontailed viruses are major unrecognized killers of bacteria in the ocean.</title>
        <authorList>
            <person name="Kauffman K."/>
            <person name="Hussain F."/>
            <person name="Yang J."/>
            <person name="Arevalo P."/>
            <person name="Brown J."/>
            <person name="Cutler M."/>
            <person name="Kelly L."/>
            <person name="Polz M.F."/>
        </authorList>
    </citation>
    <scope>NUCLEOTIDE SEQUENCE [LARGE SCALE GENOMIC DNA]</scope>
    <source>
        <strain>10N.261.52.F7</strain>
    </source>
</reference>
<dbReference type="PROSITE" id="PS51257">
    <property type="entry name" value="PROKAR_LIPOPROTEIN"/>
    <property type="match status" value="1"/>
</dbReference>
<name>A0AB36XN75_9VIBR</name>
<dbReference type="RefSeq" id="WP_102277956.1">
    <property type="nucleotide sequence ID" value="NZ_JAJGZN020000002.1"/>
</dbReference>
<reference evidence="1" key="2">
    <citation type="submission" date="2016-07" db="EMBL/GenBank/DDBJ databases">
        <authorList>
            <person name="Kauffman K."/>
            <person name="Arevalo P."/>
            <person name="Polz M.F."/>
        </authorList>
    </citation>
    <scope>NUCLEOTIDE SEQUENCE</scope>
    <source>
        <strain evidence="1">10N.261.52.F7</strain>
    </source>
</reference>
<reference evidence="1" key="3">
    <citation type="journal article" date="2018" name="Nature">
        <title>A major lineage of non-tailed dsDNA viruses as unrecognized killers of marine bacteria.</title>
        <authorList>
            <person name="Kauffman K.M."/>
            <person name="Hussain F.A."/>
            <person name="Yang J."/>
            <person name="Arevalo P."/>
            <person name="Brown J.M."/>
            <person name="Chang W.K."/>
            <person name="VanInsberghe D."/>
            <person name="Elsherbini J."/>
            <person name="Sharma R.S."/>
            <person name="Cutler M.B."/>
            <person name="Kelly L."/>
            <person name="Polz M.F."/>
        </authorList>
    </citation>
    <scope>NUCLEOTIDE SEQUENCE</scope>
    <source>
        <strain evidence="1">10N.261.52.F7</strain>
    </source>
</reference>
<dbReference type="AlphaFoldDB" id="A0AB36XN75"/>
<accession>A0AB36XN75</accession>
<organism evidence="1">
    <name type="scientific">Vibrio lentus</name>
    <dbReference type="NCBI Taxonomy" id="136468"/>
    <lineage>
        <taxon>Bacteria</taxon>
        <taxon>Pseudomonadati</taxon>
        <taxon>Pseudomonadota</taxon>
        <taxon>Gammaproteobacteria</taxon>
        <taxon>Vibrionales</taxon>
        <taxon>Vibrionaceae</taxon>
        <taxon>Vibrio</taxon>
    </lineage>
</organism>
<evidence type="ECO:0008006" key="2">
    <source>
        <dbReference type="Google" id="ProtNLM"/>
    </source>
</evidence>
<protein>
    <recommendedName>
        <fullName evidence="2">LPP20 lipoprotein</fullName>
    </recommendedName>
</protein>
<comment type="caution">
    <text evidence="1">The sequence shown here is derived from an EMBL/GenBank/DDBJ whole genome shotgun (WGS) entry which is preliminary data.</text>
</comment>
<gene>
    <name evidence="1" type="ORF">BCT99_13605</name>
</gene>
<evidence type="ECO:0000313" key="1">
    <source>
        <dbReference type="EMBL" id="PMK47908.1"/>
    </source>
</evidence>
<dbReference type="EMBL" id="MCXM01000011">
    <property type="protein sequence ID" value="PMK47908.1"/>
    <property type="molecule type" value="Genomic_DNA"/>
</dbReference>